<evidence type="ECO:0000259" key="1">
    <source>
        <dbReference type="Pfam" id="PF13503"/>
    </source>
</evidence>
<keyword evidence="3" id="KW-1185">Reference proteome</keyword>
<evidence type="ECO:0000313" key="2">
    <source>
        <dbReference type="EMBL" id="NYZ69754.1"/>
    </source>
</evidence>
<dbReference type="RefSeq" id="WP_180571731.1">
    <property type="nucleotide sequence ID" value="NZ_JACCKB010000138.1"/>
</dbReference>
<organism evidence="2 3">
    <name type="scientific">Spartinivicinus marinus</name>
    <dbReference type="NCBI Taxonomy" id="2994442"/>
    <lineage>
        <taxon>Bacteria</taxon>
        <taxon>Pseudomonadati</taxon>
        <taxon>Pseudomonadota</taxon>
        <taxon>Gammaproteobacteria</taxon>
        <taxon>Oceanospirillales</taxon>
        <taxon>Zooshikellaceae</taxon>
        <taxon>Spartinivicinus</taxon>
    </lineage>
</organism>
<evidence type="ECO:0000313" key="3">
    <source>
        <dbReference type="Proteomes" id="UP000569732"/>
    </source>
</evidence>
<sequence>MNIQSYIEQQQSVGQNCYVLADGAVIENILEKIYDTEGDPTFYPIYKETILEAVIEKTPCLVEIKSNSPFLSFLLQEPTDDESWLILFSQHPLSTLVSHWQSLLYTTIPDSGKEVLFFAYRSRVFKQLMAGSSELEKSQLLGPIEQLLTLDSAGTEIDGWHIWHNTEAWNGQIPEERPWYHLSDGQWQHLQAIHHNKVIKIIFVRLVQENKNFALTSDVQLTALIEYWLKKAESYQIFNTEQVIKLIQVMTEFGEHLPDETFSQMENNLLLNDQLSEQEKINYLENYAALVYEHPNYPINPMRCLAYDKIYQYTKISRRAIDPFNDFDSNLRLVFMQAYQQLLPYREQAYQAMQAMYQYYGNQLIDRERHYLAISYFSDRDTTYRNTLYHYFNQLVESHV</sequence>
<dbReference type="EMBL" id="JACCKB010000138">
    <property type="protein sequence ID" value="NYZ69754.1"/>
    <property type="molecule type" value="Genomic_DNA"/>
</dbReference>
<proteinExistence type="predicted"/>
<accession>A0A853II96</accession>
<reference evidence="2 3" key="1">
    <citation type="submission" date="2020-07" db="EMBL/GenBank/DDBJ databases">
        <title>Endozoicomonas sp. nov., isolated from sediment.</title>
        <authorList>
            <person name="Gu T."/>
        </authorList>
    </citation>
    <scope>NUCLEOTIDE SEQUENCE [LARGE SCALE GENOMIC DNA]</scope>
    <source>
        <strain evidence="2 3">SM1973</strain>
    </source>
</reference>
<feature type="domain" description="DUF4123" evidence="1">
    <location>
        <begin position="17"/>
        <end position="137"/>
    </location>
</feature>
<dbReference type="Proteomes" id="UP000569732">
    <property type="component" value="Unassembled WGS sequence"/>
</dbReference>
<comment type="caution">
    <text evidence="2">The sequence shown here is derived from an EMBL/GenBank/DDBJ whole genome shotgun (WGS) entry which is preliminary data.</text>
</comment>
<dbReference type="Pfam" id="PF13503">
    <property type="entry name" value="DUF4123"/>
    <property type="match status" value="1"/>
</dbReference>
<dbReference type="InterPro" id="IPR025391">
    <property type="entry name" value="DUF4123"/>
</dbReference>
<gene>
    <name evidence="2" type="ORF">H0A36_27460</name>
</gene>
<name>A0A853II96_9GAMM</name>
<dbReference type="AlphaFoldDB" id="A0A853II96"/>
<protein>
    <submittedName>
        <fullName evidence="2">DUF4123 domain-containing protein</fullName>
    </submittedName>
</protein>